<feature type="domain" description="Nudix hydrolase" evidence="10">
    <location>
        <begin position="196"/>
        <end position="324"/>
    </location>
</feature>
<name>A0A2S3V250_9HYPH</name>
<organism evidence="11 12">
    <name type="scientific">Roseibium marinum</name>
    <dbReference type="NCBI Taxonomy" id="281252"/>
    <lineage>
        <taxon>Bacteria</taxon>
        <taxon>Pseudomonadati</taxon>
        <taxon>Pseudomonadota</taxon>
        <taxon>Alphaproteobacteria</taxon>
        <taxon>Hyphomicrobiales</taxon>
        <taxon>Stappiaceae</taxon>
        <taxon>Roseibium</taxon>
    </lineage>
</organism>
<dbReference type="InterPro" id="IPR020084">
    <property type="entry name" value="NUDIX_hydrolase_CS"/>
</dbReference>
<dbReference type="PANTHER" id="PTHR42904:SF6">
    <property type="entry name" value="NAD-CAPPED RNA HYDROLASE NUDT12"/>
    <property type="match status" value="1"/>
</dbReference>
<dbReference type="Proteomes" id="UP000236959">
    <property type="component" value="Unassembled WGS sequence"/>
</dbReference>
<dbReference type="EMBL" id="PPCN01000001">
    <property type="protein sequence ID" value="POF34026.1"/>
    <property type="molecule type" value="Genomic_DNA"/>
</dbReference>
<evidence type="ECO:0000256" key="9">
    <source>
        <dbReference type="ARBA" id="ARBA00023679"/>
    </source>
</evidence>
<dbReference type="InterPro" id="IPR000086">
    <property type="entry name" value="NUDIX_hydrolase_dom"/>
</dbReference>
<dbReference type="InterPro" id="IPR015797">
    <property type="entry name" value="NUDIX_hydrolase-like_dom_sf"/>
</dbReference>
<evidence type="ECO:0000256" key="2">
    <source>
        <dbReference type="ARBA" id="ARBA00001947"/>
    </source>
</evidence>
<dbReference type="GO" id="GO:0005829">
    <property type="term" value="C:cytosol"/>
    <property type="evidence" value="ECO:0007669"/>
    <property type="project" value="TreeGrafter"/>
</dbReference>
<evidence type="ECO:0000256" key="6">
    <source>
        <dbReference type="ARBA" id="ARBA00022801"/>
    </source>
</evidence>
<sequence length="335" mass="37024">MPNQHTSSQHTSFQNLSKDQNMQASAAGLLPMEMSFLGNSLDRQSTRRGDRSYLSGLLNRPDTQVVLSTDTTLVFHATETLAIGHGLDAAKVLGADPDEMVFLGLRPETGQALFAATLPHSDEDLETRPDLRLVDLRTLALQKLLPPQDLGPLAQARALVHWHRTHRFCSRCGEKSVMAEAGYRRDCPACSGQHFPRTDPCVIMLITDGERALLGRPARLPEGMYTTLAGFMEPGETVEQAVRRETLEESGIRVGEVQLIANQPWPFPANLMIGCTGTAISSEIEIEDDELEACKWCGREEVRQMMSGTHPEGHRIPPSISIAYELIAGWMDNRI</sequence>
<gene>
    <name evidence="11" type="ORF">CLV41_101476</name>
</gene>
<keyword evidence="12" id="KW-1185">Reference proteome</keyword>
<evidence type="ECO:0000256" key="3">
    <source>
        <dbReference type="ARBA" id="ARBA00009595"/>
    </source>
</evidence>
<evidence type="ECO:0000256" key="4">
    <source>
        <dbReference type="ARBA" id="ARBA00012381"/>
    </source>
</evidence>
<evidence type="ECO:0000256" key="5">
    <source>
        <dbReference type="ARBA" id="ARBA00022723"/>
    </source>
</evidence>
<dbReference type="PROSITE" id="PS00893">
    <property type="entry name" value="NUDIX_BOX"/>
    <property type="match status" value="1"/>
</dbReference>
<keyword evidence="5" id="KW-0479">Metal-binding</keyword>
<accession>A0A2S3V250</accession>
<dbReference type="Pfam" id="PF09297">
    <property type="entry name" value="Zn_ribbon_NUD"/>
    <property type="match status" value="1"/>
</dbReference>
<comment type="similarity">
    <text evidence="3">Belongs to the Nudix hydrolase family. NudC subfamily.</text>
</comment>
<comment type="catalytic activity">
    <reaction evidence="9">
        <text>a 5'-end NAD(+)-phospho-ribonucleoside in mRNA + H2O = a 5'-end phospho-adenosine-phospho-ribonucleoside in mRNA + beta-nicotinamide D-ribonucleotide + 2 H(+)</text>
        <dbReference type="Rhea" id="RHEA:60876"/>
        <dbReference type="Rhea" id="RHEA-COMP:15698"/>
        <dbReference type="Rhea" id="RHEA-COMP:15719"/>
        <dbReference type="ChEBI" id="CHEBI:14649"/>
        <dbReference type="ChEBI" id="CHEBI:15377"/>
        <dbReference type="ChEBI" id="CHEBI:15378"/>
        <dbReference type="ChEBI" id="CHEBI:144029"/>
        <dbReference type="ChEBI" id="CHEBI:144051"/>
    </reaction>
    <physiologicalReaction direction="left-to-right" evidence="9">
        <dbReference type="Rhea" id="RHEA:60877"/>
    </physiologicalReaction>
</comment>
<dbReference type="SUPFAM" id="SSF55811">
    <property type="entry name" value="Nudix"/>
    <property type="match status" value="1"/>
</dbReference>
<dbReference type="InterPro" id="IPR015376">
    <property type="entry name" value="Znr_NADH_PPase"/>
</dbReference>
<dbReference type="CDD" id="cd03429">
    <property type="entry name" value="NUDIX_NADH_pyrophosphatase_Nudt13"/>
    <property type="match status" value="1"/>
</dbReference>
<dbReference type="Pfam" id="PF00293">
    <property type="entry name" value="NUDIX"/>
    <property type="match status" value="1"/>
</dbReference>
<dbReference type="Pfam" id="PF09296">
    <property type="entry name" value="NUDIX-like"/>
    <property type="match status" value="1"/>
</dbReference>
<evidence type="ECO:0000259" key="10">
    <source>
        <dbReference type="PROSITE" id="PS51462"/>
    </source>
</evidence>
<dbReference type="InterPro" id="IPR015375">
    <property type="entry name" value="NADH_PPase-like_N"/>
</dbReference>
<dbReference type="GO" id="GO:0046872">
    <property type="term" value="F:metal ion binding"/>
    <property type="evidence" value="ECO:0007669"/>
    <property type="project" value="UniProtKB-KW"/>
</dbReference>
<dbReference type="Gene3D" id="3.90.79.20">
    <property type="match status" value="1"/>
</dbReference>
<dbReference type="AlphaFoldDB" id="A0A2S3V250"/>
<keyword evidence="8" id="KW-0520">NAD</keyword>
<comment type="caution">
    <text evidence="11">The sequence shown here is derived from an EMBL/GenBank/DDBJ whole genome shotgun (WGS) entry which is preliminary data.</text>
</comment>
<evidence type="ECO:0000256" key="1">
    <source>
        <dbReference type="ARBA" id="ARBA00001946"/>
    </source>
</evidence>
<proteinExistence type="inferred from homology"/>
<dbReference type="GO" id="GO:0006742">
    <property type="term" value="P:NADP+ catabolic process"/>
    <property type="evidence" value="ECO:0007669"/>
    <property type="project" value="TreeGrafter"/>
</dbReference>
<evidence type="ECO:0000313" key="12">
    <source>
        <dbReference type="Proteomes" id="UP000236959"/>
    </source>
</evidence>
<comment type="cofactor">
    <cofactor evidence="2">
        <name>Zn(2+)</name>
        <dbReference type="ChEBI" id="CHEBI:29105"/>
    </cofactor>
</comment>
<dbReference type="EC" id="3.6.1.22" evidence="4"/>
<reference evidence="11 12" key="1">
    <citation type="submission" date="2018-01" db="EMBL/GenBank/DDBJ databases">
        <title>Genomic Encyclopedia of Archaeal and Bacterial Type Strains, Phase II (KMG-II): from individual species to whole genera.</title>
        <authorList>
            <person name="Goeker M."/>
        </authorList>
    </citation>
    <scope>NUCLEOTIDE SEQUENCE [LARGE SCALE GENOMIC DNA]</scope>
    <source>
        <strain evidence="11 12">DSM 17023</strain>
    </source>
</reference>
<dbReference type="RefSeq" id="WP_208987229.1">
    <property type="nucleotide sequence ID" value="NZ_PPCN01000001.1"/>
</dbReference>
<dbReference type="PROSITE" id="PS51462">
    <property type="entry name" value="NUDIX"/>
    <property type="match status" value="1"/>
</dbReference>
<keyword evidence="7" id="KW-0460">Magnesium</keyword>
<evidence type="ECO:0000313" key="11">
    <source>
        <dbReference type="EMBL" id="POF34026.1"/>
    </source>
</evidence>
<dbReference type="InterPro" id="IPR049734">
    <property type="entry name" value="NudC-like_C"/>
</dbReference>
<comment type="cofactor">
    <cofactor evidence="1">
        <name>Mg(2+)</name>
        <dbReference type="ChEBI" id="CHEBI:18420"/>
    </cofactor>
</comment>
<evidence type="ECO:0000256" key="7">
    <source>
        <dbReference type="ARBA" id="ARBA00022842"/>
    </source>
</evidence>
<dbReference type="NCBIfam" id="NF001299">
    <property type="entry name" value="PRK00241.1"/>
    <property type="match status" value="1"/>
</dbReference>
<dbReference type="GO" id="GO:0019677">
    <property type="term" value="P:NAD+ catabolic process"/>
    <property type="evidence" value="ECO:0007669"/>
    <property type="project" value="TreeGrafter"/>
</dbReference>
<keyword evidence="6" id="KW-0378">Hydrolase</keyword>
<evidence type="ECO:0000256" key="8">
    <source>
        <dbReference type="ARBA" id="ARBA00023027"/>
    </source>
</evidence>
<dbReference type="GO" id="GO:0035529">
    <property type="term" value="F:NADH pyrophosphatase activity"/>
    <property type="evidence" value="ECO:0007669"/>
    <property type="project" value="TreeGrafter"/>
</dbReference>
<dbReference type="InterPro" id="IPR050241">
    <property type="entry name" value="NAD-cap_RNA_hydrolase_NudC"/>
</dbReference>
<dbReference type="PANTHER" id="PTHR42904">
    <property type="entry name" value="NUDIX HYDROLASE, NUDC SUBFAMILY"/>
    <property type="match status" value="1"/>
</dbReference>
<dbReference type="Gene3D" id="3.90.79.10">
    <property type="entry name" value="Nucleoside Triphosphate Pyrophosphohydrolase"/>
    <property type="match status" value="1"/>
</dbReference>
<protein>
    <recommendedName>
        <fullName evidence="4">NAD(+) diphosphatase</fullName>
        <ecNumber evidence="4">3.6.1.22</ecNumber>
    </recommendedName>
</protein>